<proteinExistence type="predicted"/>
<dbReference type="STRING" id="102285.A0A0R3TG54"/>
<evidence type="ECO:0000313" key="4">
    <source>
        <dbReference type="Proteomes" id="UP000278807"/>
    </source>
</evidence>
<evidence type="ECO:0000313" key="5">
    <source>
        <dbReference type="WBParaSite" id="HNAJ_0000604501-mRNA-1"/>
    </source>
</evidence>
<dbReference type="EMBL" id="UZAE01005919">
    <property type="protein sequence ID" value="VDO01900.1"/>
    <property type="molecule type" value="Genomic_DNA"/>
</dbReference>
<dbReference type="InterPro" id="IPR036388">
    <property type="entry name" value="WH-like_DNA-bd_sf"/>
</dbReference>
<keyword evidence="4" id="KW-1185">Reference proteome</keyword>
<protein>
    <submittedName>
        <fullName evidence="5">DEP domain-containing protein</fullName>
    </submittedName>
</protein>
<feature type="signal peptide" evidence="2">
    <location>
        <begin position="1"/>
        <end position="19"/>
    </location>
</feature>
<feature type="chain" id="PRO_5043131809" evidence="2">
    <location>
        <begin position="20"/>
        <end position="200"/>
    </location>
</feature>
<dbReference type="InterPro" id="IPR036390">
    <property type="entry name" value="WH_DNA-bd_sf"/>
</dbReference>
<evidence type="ECO:0000256" key="1">
    <source>
        <dbReference type="SAM" id="MobiDB-lite"/>
    </source>
</evidence>
<dbReference type="SUPFAM" id="SSF46785">
    <property type="entry name" value="Winged helix' DNA-binding domain"/>
    <property type="match status" value="1"/>
</dbReference>
<reference evidence="3 4" key="2">
    <citation type="submission" date="2018-11" db="EMBL/GenBank/DDBJ databases">
        <authorList>
            <consortium name="Pathogen Informatics"/>
        </authorList>
    </citation>
    <scope>NUCLEOTIDE SEQUENCE [LARGE SCALE GENOMIC DNA]</scope>
</reference>
<feature type="region of interest" description="Disordered" evidence="1">
    <location>
        <begin position="29"/>
        <end position="104"/>
    </location>
</feature>
<dbReference type="WBParaSite" id="HNAJ_0000604501-mRNA-1">
    <property type="protein sequence ID" value="HNAJ_0000604501-mRNA-1"/>
    <property type="gene ID" value="HNAJ_0000604501"/>
</dbReference>
<sequence length="200" mass="20716">MFAAAAAAHMHFLSAAAAAASFTNSLPSNVPPTSADISATPTSGVQQGGSFNWSEAMEQPKPRRDSLTALSSATPSTHSDPVSRSGLISTPPIDRESESEVGSAAATLVQQPPAPPPQFYSVASSSSCASSTSAMPLSTHSDMTKVVAALLDPDCGLSYMDGSIPLPKHTFCGYDLTNWLIRNLIDVVSLEVAMRYAQGG</sequence>
<gene>
    <name evidence="3" type="ORF">HNAJ_LOCUS6040</name>
</gene>
<accession>A0A0R3TG54</accession>
<feature type="compositionally biased region" description="Low complexity" evidence="1">
    <location>
        <begin position="67"/>
        <end position="79"/>
    </location>
</feature>
<feature type="compositionally biased region" description="Polar residues" evidence="1">
    <location>
        <begin position="29"/>
        <end position="53"/>
    </location>
</feature>
<keyword evidence="2" id="KW-0732">Signal</keyword>
<name>A0A0R3TG54_RODNA</name>
<dbReference type="AlphaFoldDB" id="A0A0R3TG54"/>
<dbReference type="Proteomes" id="UP000278807">
    <property type="component" value="Unassembled WGS sequence"/>
</dbReference>
<evidence type="ECO:0000313" key="3">
    <source>
        <dbReference type="EMBL" id="VDO01900.1"/>
    </source>
</evidence>
<evidence type="ECO:0000256" key="2">
    <source>
        <dbReference type="SAM" id="SignalP"/>
    </source>
</evidence>
<dbReference type="Gene3D" id="1.10.10.10">
    <property type="entry name" value="Winged helix-like DNA-binding domain superfamily/Winged helix DNA-binding domain"/>
    <property type="match status" value="1"/>
</dbReference>
<reference evidence="5" key="1">
    <citation type="submission" date="2017-02" db="UniProtKB">
        <authorList>
            <consortium name="WormBaseParasite"/>
        </authorList>
    </citation>
    <scope>IDENTIFICATION</scope>
</reference>
<organism evidence="5">
    <name type="scientific">Rodentolepis nana</name>
    <name type="common">Dwarf tapeworm</name>
    <name type="synonym">Hymenolepis nana</name>
    <dbReference type="NCBI Taxonomy" id="102285"/>
    <lineage>
        <taxon>Eukaryota</taxon>
        <taxon>Metazoa</taxon>
        <taxon>Spiralia</taxon>
        <taxon>Lophotrochozoa</taxon>
        <taxon>Platyhelminthes</taxon>
        <taxon>Cestoda</taxon>
        <taxon>Eucestoda</taxon>
        <taxon>Cyclophyllidea</taxon>
        <taxon>Hymenolepididae</taxon>
        <taxon>Rodentolepis</taxon>
    </lineage>
</organism>